<gene>
    <name evidence="1" type="ORF">COU32_00910</name>
</gene>
<dbReference type="AlphaFoldDB" id="A0A2H0TWW8"/>
<comment type="caution">
    <text evidence="1">The sequence shown here is derived from an EMBL/GenBank/DDBJ whole genome shotgun (WGS) entry which is preliminary data.</text>
</comment>
<organism evidence="1 2">
    <name type="scientific">Candidatus Magasanikbacteria bacterium CG10_big_fil_rev_8_21_14_0_10_42_10</name>
    <dbReference type="NCBI Taxonomy" id="1974649"/>
    <lineage>
        <taxon>Bacteria</taxon>
        <taxon>Candidatus Magasanikiibacteriota</taxon>
    </lineage>
</organism>
<reference evidence="2" key="1">
    <citation type="submission" date="2017-09" db="EMBL/GenBank/DDBJ databases">
        <title>Depth-based differentiation of microbial function through sediment-hosted aquifers and enrichment of novel symbionts in the deep terrestrial subsurface.</title>
        <authorList>
            <person name="Probst A.J."/>
            <person name="Ladd B."/>
            <person name="Jarett J.K."/>
            <person name="Geller-Mcgrath D.E."/>
            <person name="Sieber C.M.K."/>
            <person name="Emerson J.B."/>
            <person name="Anantharaman K."/>
            <person name="Thomas B.C."/>
            <person name="Malmstrom R."/>
            <person name="Stieglmeier M."/>
            <person name="Klingl A."/>
            <person name="Woyke T."/>
            <person name="Ryan C.M."/>
            <person name="Banfield J.F."/>
        </authorList>
    </citation>
    <scope>NUCLEOTIDE SEQUENCE [LARGE SCALE GENOMIC DNA]</scope>
</reference>
<dbReference type="InterPro" id="IPR036034">
    <property type="entry name" value="PDZ_sf"/>
</dbReference>
<accession>A0A2H0TWW8</accession>
<proteinExistence type="predicted"/>
<evidence type="ECO:0008006" key="3">
    <source>
        <dbReference type="Google" id="ProtNLM"/>
    </source>
</evidence>
<dbReference type="Proteomes" id="UP000231530">
    <property type="component" value="Unassembled WGS sequence"/>
</dbReference>
<dbReference type="EMBL" id="PFBY01000012">
    <property type="protein sequence ID" value="PIR76660.1"/>
    <property type="molecule type" value="Genomic_DNA"/>
</dbReference>
<evidence type="ECO:0000313" key="1">
    <source>
        <dbReference type="EMBL" id="PIR76660.1"/>
    </source>
</evidence>
<sequence length="359" mass="39274">MQSPPHLPPKSCSVPLYRRLMMSGSLVILTAVALFAGVVGGIVSDVYILPEQVSGTNANIFSSRVPSHTLADTNDPIFFRDQLRRTITLVPKKEYERTGYIPLDHTYTGVVLTDTGWFVVPSFEGALLPKEWVAITAAGQSYPIHTFVSDPTYHFIYGALDGDGFRVASFATLSALVPGTFLWAMSDGEFGRTTLASPTSFSQKDIPAYVGQEMYTFKTQQPSAPGTVLWTEDGTFFGFANDIGVIVPWFVIESTYTNVFTSTSIEHHVLPVKGHVIRLTEKQSVQAEGAAYALYVDTVDTSFGNEDIVSGDVITHIADRAIEPWTLQGIVAKQGGDTVRVRVLRDGTRQDLSLPKVLL</sequence>
<protein>
    <recommendedName>
        <fullName evidence="3">PDZ domain-containing protein</fullName>
    </recommendedName>
</protein>
<name>A0A2H0TWW8_9BACT</name>
<evidence type="ECO:0000313" key="2">
    <source>
        <dbReference type="Proteomes" id="UP000231530"/>
    </source>
</evidence>
<dbReference type="Gene3D" id="2.30.42.10">
    <property type="match status" value="1"/>
</dbReference>